<evidence type="ECO:0000256" key="1">
    <source>
        <dbReference type="ARBA" id="ARBA00005254"/>
    </source>
</evidence>
<dbReference type="InterPro" id="IPR014748">
    <property type="entry name" value="Enoyl-CoA_hydra_C"/>
</dbReference>
<keyword evidence="4" id="KW-1185">Reference proteome</keyword>
<dbReference type="Pfam" id="PF00378">
    <property type="entry name" value="ECH_1"/>
    <property type="match status" value="1"/>
</dbReference>
<dbReference type="InterPro" id="IPR051683">
    <property type="entry name" value="Enoyl-CoA_Hydratase/Isomerase"/>
</dbReference>
<dbReference type="EMBL" id="JAAVJI010000001">
    <property type="protein sequence ID" value="NJO99345.1"/>
    <property type="molecule type" value="Genomic_DNA"/>
</dbReference>
<dbReference type="SUPFAM" id="SSF52096">
    <property type="entry name" value="ClpP/crotonase"/>
    <property type="match status" value="1"/>
</dbReference>
<dbReference type="Gene3D" id="1.10.12.10">
    <property type="entry name" value="Lyase 2-enoyl-coa Hydratase, Chain A, domain 2"/>
    <property type="match status" value="1"/>
</dbReference>
<dbReference type="InterPro" id="IPR018376">
    <property type="entry name" value="Enoyl-CoA_hyd/isom_CS"/>
</dbReference>
<dbReference type="InterPro" id="IPR029045">
    <property type="entry name" value="ClpP/crotonase-like_dom_sf"/>
</dbReference>
<protein>
    <submittedName>
        <fullName evidence="3">Gamma-carboxygeranoyl-CoA hydratase</fullName>
    </submittedName>
</protein>
<dbReference type="PANTHER" id="PTHR42964">
    <property type="entry name" value="ENOYL-COA HYDRATASE"/>
    <property type="match status" value="1"/>
</dbReference>
<dbReference type="RefSeq" id="WP_168080428.1">
    <property type="nucleotide sequence ID" value="NZ_JAAVJI010000001.1"/>
</dbReference>
<dbReference type="InterPro" id="IPR001753">
    <property type="entry name" value="Enoyl-CoA_hydra/iso"/>
</dbReference>
<evidence type="ECO:0000313" key="4">
    <source>
        <dbReference type="Proteomes" id="UP000746535"/>
    </source>
</evidence>
<dbReference type="CDD" id="cd06558">
    <property type="entry name" value="crotonase-like"/>
    <property type="match status" value="1"/>
</dbReference>
<evidence type="ECO:0000313" key="3">
    <source>
        <dbReference type="EMBL" id="NJO99345.1"/>
    </source>
</evidence>
<sequence>MKRFSTLELLIDDGGAATLWLNRPAVNNAFNAQMIDELHDALAQVETDSQVRLLVLRGRGRHFSAGADLQWMHASAQLGLEANLAEARRLSDLMHRLYTLPCPTLAVVQGAAFAGALGLVSCCDMAIAAEDARFSLSEVRLGLAPAVISPYVVQALGSRATRRYTLTGDLFTATEGLALGLLAEVCAPAALDDYAARWVGNLLRNGPQAMRASKALLLEVGEGGLSEPLRRRTEEVIAQLRTSSEGQEGIGAFLEKRAPAWQPAWQEVQP</sequence>
<dbReference type="Proteomes" id="UP000746535">
    <property type="component" value="Unassembled WGS sequence"/>
</dbReference>
<organism evidence="3 4">
    <name type="scientific">Pseudomonas quercus</name>
    <dbReference type="NCBI Taxonomy" id="2722792"/>
    <lineage>
        <taxon>Bacteria</taxon>
        <taxon>Pseudomonadati</taxon>
        <taxon>Pseudomonadota</taxon>
        <taxon>Gammaproteobacteria</taxon>
        <taxon>Pseudomonadales</taxon>
        <taxon>Pseudomonadaceae</taxon>
        <taxon>Pseudomonas</taxon>
    </lineage>
</organism>
<proteinExistence type="inferred from homology"/>
<dbReference type="Gene3D" id="3.90.226.10">
    <property type="entry name" value="2-enoyl-CoA Hydratase, Chain A, domain 1"/>
    <property type="match status" value="1"/>
</dbReference>
<dbReference type="PANTHER" id="PTHR42964:SF1">
    <property type="entry name" value="POLYKETIDE BIOSYNTHESIS ENOYL-COA HYDRATASE PKSH-RELATED"/>
    <property type="match status" value="1"/>
</dbReference>
<dbReference type="PROSITE" id="PS00166">
    <property type="entry name" value="ENOYL_COA_HYDRATASE"/>
    <property type="match status" value="1"/>
</dbReference>
<accession>A0ABX0Y8K9</accession>
<comment type="similarity">
    <text evidence="1 2">Belongs to the enoyl-CoA hydratase/isomerase family.</text>
</comment>
<comment type="caution">
    <text evidence="3">The sequence shown here is derived from an EMBL/GenBank/DDBJ whole genome shotgun (WGS) entry which is preliminary data.</text>
</comment>
<evidence type="ECO:0000256" key="2">
    <source>
        <dbReference type="RuleBase" id="RU003707"/>
    </source>
</evidence>
<name>A0ABX0Y8K9_9PSED</name>
<reference evidence="3 4" key="1">
    <citation type="submission" date="2020-03" db="EMBL/GenBank/DDBJ databases">
        <authorList>
            <person name="Wang L."/>
            <person name="He N."/>
            <person name="Li Y."/>
            <person name="Fang Y."/>
            <person name="Zhang F."/>
        </authorList>
    </citation>
    <scope>NUCLEOTIDE SEQUENCE [LARGE SCALE GENOMIC DNA]</scope>
    <source>
        <strain evidence="4">hsmgli-8</strain>
    </source>
</reference>
<gene>
    <name evidence="3" type="ORF">HBH25_00470</name>
</gene>